<comment type="caution">
    <text evidence="1">The sequence shown here is derived from an EMBL/GenBank/DDBJ whole genome shotgun (WGS) entry which is preliminary data.</text>
</comment>
<proteinExistence type="predicted"/>
<evidence type="ECO:0000313" key="2">
    <source>
        <dbReference type="Proteomes" id="UP000030023"/>
    </source>
</evidence>
<dbReference type="Proteomes" id="UP000030023">
    <property type="component" value="Unassembled WGS sequence"/>
</dbReference>
<sequence>MLPNKRPTVVEFFLLIILAAAEIKKNCLKE</sequence>
<dbReference type="EMBL" id="AXCV01000019">
    <property type="protein sequence ID" value="KGO32443.1"/>
    <property type="molecule type" value="Genomic_DNA"/>
</dbReference>
<protein>
    <recommendedName>
        <fullName evidence="3">Transposase</fullName>
    </recommendedName>
</protein>
<reference evidence="1 2" key="1">
    <citation type="journal article" date="2014" name="Antonie Van Leeuwenhoek">
        <title>Oenococcus alcoholitolerans sp. nov., a lactic acid bacteria isolated from cachaca and ethanol fermentation processes.</title>
        <authorList>
            <person name="Badotti F."/>
            <person name="Moreira A.P."/>
            <person name="Tonon L.A."/>
            <person name="de Lucena B.T."/>
            <person name="Gomes Fde C."/>
            <person name="Kruger R."/>
            <person name="Thompson C.C."/>
            <person name="de Morais M.A.Jr."/>
            <person name="Rosa C.A."/>
            <person name="Thompson F.L."/>
        </authorList>
    </citation>
    <scope>NUCLEOTIDE SEQUENCE [LARGE SCALE GENOMIC DNA]</scope>
    <source>
        <strain evidence="1 2">UFRJ-M7.2.18</strain>
    </source>
</reference>
<gene>
    <name evidence="1" type="ORF">Q757_00975</name>
</gene>
<name>A0ABR4XSP7_9LACO</name>
<keyword evidence="2" id="KW-1185">Reference proteome</keyword>
<evidence type="ECO:0008006" key="3">
    <source>
        <dbReference type="Google" id="ProtNLM"/>
    </source>
</evidence>
<evidence type="ECO:0000313" key="1">
    <source>
        <dbReference type="EMBL" id="KGO32443.1"/>
    </source>
</evidence>
<accession>A0ABR4XSP7</accession>
<organism evidence="1 2">
    <name type="scientific">Oenococcus alcoholitolerans</name>
    <dbReference type="NCBI Taxonomy" id="931074"/>
    <lineage>
        <taxon>Bacteria</taxon>
        <taxon>Bacillati</taxon>
        <taxon>Bacillota</taxon>
        <taxon>Bacilli</taxon>
        <taxon>Lactobacillales</taxon>
        <taxon>Lactobacillaceae</taxon>
        <taxon>Oenococcus</taxon>
    </lineage>
</organism>